<protein>
    <submittedName>
        <fullName evidence="1">Uncharacterized protein</fullName>
    </submittedName>
</protein>
<feature type="non-terminal residue" evidence="1">
    <location>
        <position position="33"/>
    </location>
</feature>
<keyword evidence="2" id="KW-1185">Reference proteome</keyword>
<proteinExistence type="predicted"/>
<evidence type="ECO:0000313" key="1">
    <source>
        <dbReference type="EMBL" id="RKF82342.1"/>
    </source>
</evidence>
<dbReference type="AlphaFoldDB" id="A0A420J6D2"/>
<dbReference type="Proteomes" id="UP000283383">
    <property type="component" value="Unassembled WGS sequence"/>
</dbReference>
<dbReference type="EMBL" id="MCBQ01002584">
    <property type="protein sequence ID" value="RKF82342.1"/>
    <property type="molecule type" value="Genomic_DNA"/>
</dbReference>
<sequence length="33" mass="3374">MCNAQAKCIDAGLGLKAPLDSSETPFFIGGGFN</sequence>
<reference evidence="1 2" key="1">
    <citation type="journal article" date="2018" name="BMC Genomics">
        <title>Comparative genome analyses reveal sequence features reflecting distinct modes of host-adaptation between dicot and monocot powdery mildew.</title>
        <authorList>
            <person name="Wu Y."/>
            <person name="Ma X."/>
            <person name="Pan Z."/>
            <person name="Kale S.D."/>
            <person name="Song Y."/>
            <person name="King H."/>
            <person name="Zhang Q."/>
            <person name="Presley C."/>
            <person name="Deng X."/>
            <person name="Wei C.I."/>
            <person name="Xiao S."/>
        </authorList>
    </citation>
    <scope>NUCLEOTIDE SEQUENCE [LARGE SCALE GENOMIC DNA]</scope>
    <source>
        <strain evidence="1">UMSG3</strain>
    </source>
</reference>
<comment type="caution">
    <text evidence="1">The sequence shown here is derived from an EMBL/GenBank/DDBJ whole genome shotgun (WGS) entry which is preliminary data.</text>
</comment>
<organism evidence="1 2">
    <name type="scientific">Golovinomyces cichoracearum</name>
    <dbReference type="NCBI Taxonomy" id="62708"/>
    <lineage>
        <taxon>Eukaryota</taxon>
        <taxon>Fungi</taxon>
        <taxon>Dikarya</taxon>
        <taxon>Ascomycota</taxon>
        <taxon>Pezizomycotina</taxon>
        <taxon>Leotiomycetes</taxon>
        <taxon>Erysiphales</taxon>
        <taxon>Erysiphaceae</taxon>
        <taxon>Golovinomyces</taxon>
    </lineage>
</organism>
<name>A0A420J6D2_9PEZI</name>
<accession>A0A420J6D2</accession>
<evidence type="ECO:0000313" key="2">
    <source>
        <dbReference type="Proteomes" id="UP000283383"/>
    </source>
</evidence>
<gene>
    <name evidence="1" type="ORF">GcM3_025019</name>
</gene>